<evidence type="ECO:0000256" key="6">
    <source>
        <dbReference type="ARBA" id="ARBA00022723"/>
    </source>
</evidence>
<dbReference type="PANTHER" id="PTHR46206">
    <property type="entry name" value="CYTOCHROME P450"/>
    <property type="match status" value="1"/>
</dbReference>
<evidence type="ECO:0000256" key="13">
    <source>
        <dbReference type="RuleBase" id="RU000461"/>
    </source>
</evidence>
<dbReference type="PROSITE" id="PS00086">
    <property type="entry name" value="CYTOCHROME_P450"/>
    <property type="match status" value="1"/>
</dbReference>
<dbReference type="Proteomes" id="UP000824998">
    <property type="component" value="Unassembled WGS sequence"/>
</dbReference>
<gene>
    <name evidence="15" type="ORF">BJ875DRAFT_470908</name>
</gene>
<dbReference type="PRINTS" id="PR00465">
    <property type="entry name" value="EP450IV"/>
</dbReference>
<comment type="cofactor">
    <cofactor evidence="1 12">
        <name>heme</name>
        <dbReference type="ChEBI" id="CHEBI:30413"/>
    </cofactor>
</comment>
<evidence type="ECO:0000256" key="14">
    <source>
        <dbReference type="SAM" id="Phobius"/>
    </source>
</evidence>
<name>A0A9P8C2H0_9HELO</name>
<dbReference type="PANTHER" id="PTHR46206:SF5">
    <property type="entry name" value="P450, PUTATIVE (EUROFUNG)-RELATED"/>
    <property type="match status" value="1"/>
</dbReference>
<keyword evidence="11 14" id="KW-0472">Membrane</keyword>
<evidence type="ECO:0000256" key="2">
    <source>
        <dbReference type="ARBA" id="ARBA00004370"/>
    </source>
</evidence>
<accession>A0A9P8C2H0</accession>
<dbReference type="Pfam" id="PF00067">
    <property type="entry name" value="p450"/>
    <property type="match status" value="1"/>
</dbReference>
<protein>
    <submittedName>
        <fullName evidence="15">Cytochrome P450</fullName>
    </submittedName>
</protein>
<reference evidence="15" key="1">
    <citation type="journal article" date="2021" name="IMA Fungus">
        <title>Genomic characterization of three marine fungi, including Emericellopsis atlantica sp. nov. with signatures of a generalist lifestyle and marine biomass degradation.</title>
        <authorList>
            <person name="Hagestad O.C."/>
            <person name="Hou L."/>
            <person name="Andersen J.H."/>
            <person name="Hansen E.H."/>
            <person name="Altermark B."/>
            <person name="Li C."/>
            <person name="Kuhnert E."/>
            <person name="Cox R.J."/>
            <person name="Crous P.W."/>
            <person name="Spatafora J.W."/>
            <person name="Lail K."/>
            <person name="Amirebrahimi M."/>
            <person name="Lipzen A."/>
            <person name="Pangilinan J."/>
            <person name="Andreopoulos W."/>
            <person name="Hayes R.D."/>
            <person name="Ng V."/>
            <person name="Grigoriev I.V."/>
            <person name="Jackson S.A."/>
            <person name="Sutton T.D.S."/>
            <person name="Dobson A.D.W."/>
            <person name="Rama T."/>
        </authorList>
    </citation>
    <scope>NUCLEOTIDE SEQUENCE</scope>
    <source>
        <strain evidence="15">TRa018bII</strain>
    </source>
</reference>
<dbReference type="GO" id="GO:0005506">
    <property type="term" value="F:iron ion binding"/>
    <property type="evidence" value="ECO:0007669"/>
    <property type="project" value="InterPro"/>
</dbReference>
<dbReference type="InterPro" id="IPR017972">
    <property type="entry name" value="Cyt_P450_CS"/>
</dbReference>
<proteinExistence type="inferred from homology"/>
<dbReference type="InterPro" id="IPR002403">
    <property type="entry name" value="Cyt_P450_E_grp-IV"/>
</dbReference>
<keyword evidence="8 13" id="KW-0560">Oxidoreductase</keyword>
<comment type="caution">
    <text evidence="15">The sequence shown here is derived from an EMBL/GenBank/DDBJ whole genome shotgun (WGS) entry which is preliminary data.</text>
</comment>
<evidence type="ECO:0000256" key="4">
    <source>
        <dbReference type="ARBA" id="ARBA00022617"/>
    </source>
</evidence>
<dbReference type="CDD" id="cd11041">
    <property type="entry name" value="CYP503A1-like"/>
    <property type="match status" value="1"/>
</dbReference>
<evidence type="ECO:0000313" key="16">
    <source>
        <dbReference type="Proteomes" id="UP000824998"/>
    </source>
</evidence>
<evidence type="ECO:0000313" key="15">
    <source>
        <dbReference type="EMBL" id="KAG9230925.1"/>
    </source>
</evidence>
<dbReference type="OrthoDB" id="1844152at2759"/>
<evidence type="ECO:0000256" key="3">
    <source>
        <dbReference type="ARBA" id="ARBA00010617"/>
    </source>
</evidence>
<keyword evidence="7 14" id="KW-1133">Transmembrane helix</keyword>
<evidence type="ECO:0000256" key="11">
    <source>
        <dbReference type="ARBA" id="ARBA00023136"/>
    </source>
</evidence>
<organism evidence="15 16">
    <name type="scientific">Amylocarpus encephaloides</name>
    <dbReference type="NCBI Taxonomy" id="45428"/>
    <lineage>
        <taxon>Eukaryota</taxon>
        <taxon>Fungi</taxon>
        <taxon>Dikarya</taxon>
        <taxon>Ascomycota</taxon>
        <taxon>Pezizomycotina</taxon>
        <taxon>Leotiomycetes</taxon>
        <taxon>Helotiales</taxon>
        <taxon>Helotiales incertae sedis</taxon>
        <taxon>Amylocarpus</taxon>
    </lineage>
</organism>
<evidence type="ECO:0000256" key="7">
    <source>
        <dbReference type="ARBA" id="ARBA00022989"/>
    </source>
</evidence>
<evidence type="ECO:0000256" key="5">
    <source>
        <dbReference type="ARBA" id="ARBA00022692"/>
    </source>
</evidence>
<dbReference type="GO" id="GO:0016705">
    <property type="term" value="F:oxidoreductase activity, acting on paired donors, with incorporation or reduction of molecular oxygen"/>
    <property type="evidence" value="ECO:0007669"/>
    <property type="project" value="InterPro"/>
</dbReference>
<keyword evidence="9 12" id="KW-0408">Iron</keyword>
<keyword evidence="4 12" id="KW-0349">Heme</keyword>
<sequence>MSLLQNWFENYVFIFWLATFLCLLGFGGVIVRHGNFVNTVPPVPDGRFRCMKRKWYQALMLSNPVGSLVQTGYKVITKVAEKPFVVRYWGKPYVILPAKPEYLSDMRKADRAHLSFIDNMSDLFFLYNWVKDLFTSERMVYVIIRGLNPNLPYLTDAVINEADYAFKAQFGDCKEATSFPAFPTLMNLSIRMGARVILGDGFCRNEPFIAEVENYFNWNFITGVIALKLPLGPFRDTLGWPLWRLQQWRLSKTIAKLSPYVQMRIDQEKSNKHDATKIDGLSGMIKILKTNPVEDNVTPPLWRITHEMIQLLWAAGHSPGSALTQMVFSILEHTSYLPILRKEAEEAIALYGWTEKAFSKLPVQDSYIREVNRLYPTFSLNATRTVMKVPFTFSDGLTLPVGTRIALPAQAIQRDSEFCRDPLEFDGFRFIKLAQADARQDDGVNIWAASNSGKTNLSFGYGNHACPGRFLAVRMLKVVFTKLILEYDVSWDRADPGQPSRFSMEGISTPNVTQNVKLKKRVL</sequence>
<dbReference type="GO" id="GO:0004497">
    <property type="term" value="F:monooxygenase activity"/>
    <property type="evidence" value="ECO:0007669"/>
    <property type="project" value="UniProtKB-KW"/>
</dbReference>
<keyword evidence="16" id="KW-1185">Reference proteome</keyword>
<keyword evidence="10 13" id="KW-0503">Monooxygenase</keyword>
<dbReference type="InterPro" id="IPR001128">
    <property type="entry name" value="Cyt_P450"/>
</dbReference>
<dbReference type="Gene3D" id="1.10.630.10">
    <property type="entry name" value="Cytochrome P450"/>
    <property type="match status" value="1"/>
</dbReference>
<dbReference type="SUPFAM" id="SSF48264">
    <property type="entry name" value="Cytochrome P450"/>
    <property type="match status" value="1"/>
</dbReference>
<evidence type="ECO:0000256" key="1">
    <source>
        <dbReference type="ARBA" id="ARBA00001971"/>
    </source>
</evidence>
<evidence type="ECO:0000256" key="8">
    <source>
        <dbReference type="ARBA" id="ARBA00023002"/>
    </source>
</evidence>
<comment type="similarity">
    <text evidence="3 13">Belongs to the cytochrome P450 family.</text>
</comment>
<evidence type="ECO:0000256" key="12">
    <source>
        <dbReference type="PIRSR" id="PIRSR602403-1"/>
    </source>
</evidence>
<dbReference type="GO" id="GO:0020037">
    <property type="term" value="F:heme binding"/>
    <property type="evidence" value="ECO:0007669"/>
    <property type="project" value="InterPro"/>
</dbReference>
<keyword evidence="5 14" id="KW-0812">Transmembrane</keyword>
<dbReference type="AlphaFoldDB" id="A0A9P8C2H0"/>
<evidence type="ECO:0000256" key="9">
    <source>
        <dbReference type="ARBA" id="ARBA00023004"/>
    </source>
</evidence>
<dbReference type="InterPro" id="IPR036396">
    <property type="entry name" value="Cyt_P450_sf"/>
</dbReference>
<evidence type="ECO:0000256" key="10">
    <source>
        <dbReference type="ARBA" id="ARBA00023033"/>
    </source>
</evidence>
<keyword evidence="6 12" id="KW-0479">Metal-binding</keyword>
<feature type="binding site" description="axial binding residue" evidence="12">
    <location>
        <position position="466"/>
    </location>
    <ligand>
        <name>heme</name>
        <dbReference type="ChEBI" id="CHEBI:30413"/>
    </ligand>
    <ligandPart>
        <name>Fe</name>
        <dbReference type="ChEBI" id="CHEBI:18248"/>
    </ligandPart>
</feature>
<comment type="subcellular location">
    <subcellularLocation>
        <location evidence="2">Membrane</location>
    </subcellularLocation>
</comment>
<dbReference type="EMBL" id="MU251635">
    <property type="protein sequence ID" value="KAG9230925.1"/>
    <property type="molecule type" value="Genomic_DNA"/>
</dbReference>
<dbReference type="GO" id="GO:0016020">
    <property type="term" value="C:membrane"/>
    <property type="evidence" value="ECO:0007669"/>
    <property type="project" value="UniProtKB-SubCell"/>
</dbReference>
<feature type="transmembrane region" description="Helical" evidence="14">
    <location>
        <begin position="12"/>
        <end position="31"/>
    </location>
</feature>